<protein>
    <submittedName>
        <fullName evidence="3">DUF821 domain-containing protein</fullName>
    </submittedName>
</protein>
<evidence type="ECO:0000313" key="4">
    <source>
        <dbReference type="Proteomes" id="UP000824998"/>
    </source>
</evidence>
<dbReference type="AlphaFoldDB" id="A0A9P7YLS2"/>
<sequence>MSQSQSRFHRRTLVSIGSLSFFAFLYTCILLYPLYRQHIPKALLPPATSYPAGREGLELCSGMDHSPAWSFNKTRDERAYGLNTEQCHAAFPGLFADIGRAMEYRKSSSNYMIEEDIDISWKQDGAVRAAILDQQLYIRDTRLSGSNHETPRILAILHALHRAIITSPVPLPDIEFSFTTSDIADPEHLQKTIWALSRTVDEKEKWLMSDFGFWSWPLSLVGGYEQIRLQISETELGFNSKKRQAIWRGALRTNKHREDLLRVTEGKYWADVKAVEWSTATEPKISNGASPVSMPEHCQYQFLIHTEGRSYSGRGKYLQNCNSVVIMPKRNWIEPHHSLLVSAGPDQNFVEVEEDFSDLEPRILELLGDPEKSQRIAQNGVDTFRDRYLTPAAQACYWRQLILGWAEVSFVPKALMTSSGQYSRGEPFETFVIQKAMAISSCSWMSRLFSYC</sequence>
<organism evidence="3 4">
    <name type="scientific">Amylocarpus encephaloides</name>
    <dbReference type="NCBI Taxonomy" id="45428"/>
    <lineage>
        <taxon>Eukaryota</taxon>
        <taxon>Fungi</taxon>
        <taxon>Dikarya</taxon>
        <taxon>Ascomycota</taxon>
        <taxon>Pezizomycotina</taxon>
        <taxon>Leotiomycetes</taxon>
        <taxon>Helotiales</taxon>
        <taxon>Helotiales incertae sedis</taxon>
        <taxon>Amylocarpus</taxon>
    </lineage>
</organism>
<evidence type="ECO:0000313" key="3">
    <source>
        <dbReference type="EMBL" id="KAG9236164.1"/>
    </source>
</evidence>
<dbReference type="Proteomes" id="UP000824998">
    <property type="component" value="Unassembled WGS sequence"/>
</dbReference>
<gene>
    <name evidence="3" type="ORF">BJ875DRAFT_533699</name>
</gene>
<evidence type="ECO:0000259" key="2">
    <source>
        <dbReference type="SMART" id="SM00672"/>
    </source>
</evidence>
<keyword evidence="1" id="KW-0812">Transmembrane</keyword>
<dbReference type="EMBL" id="MU251413">
    <property type="protein sequence ID" value="KAG9236164.1"/>
    <property type="molecule type" value="Genomic_DNA"/>
</dbReference>
<name>A0A9P7YLS2_9HELO</name>
<dbReference type="Pfam" id="PF05686">
    <property type="entry name" value="Glyco_transf_90"/>
    <property type="match status" value="1"/>
</dbReference>
<keyword evidence="1" id="KW-1133">Transmembrane helix</keyword>
<feature type="transmembrane region" description="Helical" evidence="1">
    <location>
        <begin position="12"/>
        <end position="35"/>
    </location>
</feature>
<evidence type="ECO:0000256" key="1">
    <source>
        <dbReference type="SAM" id="Phobius"/>
    </source>
</evidence>
<dbReference type="PANTHER" id="PTHR12203:SF112">
    <property type="entry name" value="DUF821 DOMAIN PROTEIN (AFU_ORTHOLOGUE AFUA_2G14740)"/>
    <property type="match status" value="1"/>
</dbReference>
<keyword evidence="1" id="KW-0472">Membrane</keyword>
<dbReference type="InterPro" id="IPR006598">
    <property type="entry name" value="CAP10"/>
</dbReference>
<dbReference type="InterPro" id="IPR051091">
    <property type="entry name" value="O-Glucosyltr/Glycosyltrsf_90"/>
</dbReference>
<accession>A0A9P7YLS2</accession>
<keyword evidence="4" id="KW-1185">Reference proteome</keyword>
<proteinExistence type="predicted"/>
<feature type="domain" description="Glycosyl transferase CAP10" evidence="2">
    <location>
        <begin position="170"/>
        <end position="407"/>
    </location>
</feature>
<dbReference type="PANTHER" id="PTHR12203">
    <property type="entry name" value="KDEL LYS-ASP-GLU-LEU CONTAINING - RELATED"/>
    <property type="match status" value="1"/>
</dbReference>
<dbReference type="OrthoDB" id="202415at2759"/>
<reference evidence="3" key="1">
    <citation type="journal article" date="2021" name="IMA Fungus">
        <title>Genomic characterization of three marine fungi, including Emericellopsis atlantica sp. nov. with signatures of a generalist lifestyle and marine biomass degradation.</title>
        <authorList>
            <person name="Hagestad O.C."/>
            <person name="Hou L."/>
            <person name="Andersen J.H."/>
            <person name="Hansen E.H."/>
            <person name="Altermark B."/>
            <person name="Li C."/>
            <person name="Kuhnert E."/>
            <person name="Cox R.J."/>
            <person name="Crous P.W."/>
            <person name="Spatafora J.W."/>
            <person name="Lail K."/>
            <person name="Amirebrahimi M."/>
            <person name="Lipzen A."/>
            <person name="Pangilinan J."/>
            <person name="Andreopoulos W."/>
            <person name="Hayes R.D."/>
            <person name="Ng V."/>
            <person name="Grigoriev I.V."/>
            <person name="Jackson S.A."/>
            <person name="Sutton T.D.S."/>
            <person name="Dobson A.D.W."/>
            <person name="Rama T."/>
        </authorList>
    </citation>
    <scope>NUCLEOTIDE SEQUENCE</scope>
    <source>
        <strain evidence="3">TRa018bII</strain>
    </source>
</reference>
<dbReference type="SMART" id="SM00672">
    <property type="entry name" value="CAP10"/>
    <property type="match status" value="1"/>
</dbReference>
<comment type="caution">
    <text evidence="3">The sequence shown here is derived from an EMBL/GenBank/DDBJ whole genome shotgun (WGS) entry which is preliminary data.</text>
</comment>